<protein>
    <submittedName>
        <fullName evidence="1">Uncharacterized protein</fullName>
    </submittedName>
</protein>
<feature type="non-terminal residue" evidence="1">
    <location>
        <position position="263"/>
    </location>
</feature>
<dbReference type="EMBL" id="BARS01030242">
    <property type="protein sequence ID" value="GAG19555.1"/>
    <property type="molecule type" value="Genomic_DNA"/>
</dbReference>
<dbReference type="AlphaFoldDB" id="X0VMV8"/>
<gene>
    <name evidence="1" type="ORF">S01H1_47184</name>
</gene>
<comment type="caution">
    <text evidence="1">The sequence shown here is derived from an EMBL/GenBank/DDBJ whole genome shotgun (WGS) entry which is preliminary data.</text>
</comment>
<sequence>ALDFYTQYWLSVQVSGDVEMTPRQRLTSSAYAINADRLDRIEGRLFLRSDIDDIVEGEITFTHTGTPIIIQPDPAPVENTKLINIPYPDGTSKFSVDYEGDVAVAGELAVTGAATLRSDLDVDGDFYVSGDQTIVGTTSYQGPMAIGADGAGHDVTFYGSTEGCYLLWDASEDDLTLVGTTSLQVDNVTIEHSGALSGTVINNVRQLRGDMDGGTLGIISDFFFLTSPDVDPDSFNILTRGGHFNIDLYEDSNEGNFVVDGRV</sequence>
<reference evidence="1" key="1">
    <citation type="journal article" date="2014" name="Front. Microbiol.">
        <title>High frequency of phylogenetically diverse reductive dehalogenase-homologous genes in deep subseafloor sedimentary metagenomes.</title>
        <authorList>
            <person name="Kawai M."/>
            <person name="Futagami T."/>
            <person name="Toyoda A."/>
            <person name="Takaki Y."/>
            <person name="Nishi S."/>
            <person name="Hori S."/>
            <person name="Arai W."/>
            <person name="Tsubouchi T."/>
            <person name="Morono Y."/>
            <person name="Uchiyama I."/>
            <person name="Ito T."/>
            <person name="Fujiyama A."/>
            <person name="Inagaki F."/>
            <person name="Takami H."/>
        </authorList>
    </citation>
    <scope>NUCLEOTIDE SEQUENCE</scope>
    <source>
        <strain evidence="1">Expedition CK06-06</strain>
    </source>
</reference>
<accession>X0VMV8</accession>
<organism evidence="1">
    <name type="scientific">marine sediment metagenome</name>
    <dbReference type="NCBI Taxonomy" id="412755"/>
    <lineage>
        <taxon>unclassified sequences</taxon>
        <taxon>metagenomes</taxon>
        <taxon>ecological metagenomes</taxon>
    </lineage>
</organism>
<proteinExistence type="predicted"/>
<name>X0VMV8_9ZZZZ</name>
<evidence type="ECO:0000313" key="1">
    <source>
        <dbReference type="EMBL" id="GAG19555.1"/>
    </source>
</evidence>
<feature type="non-terminal residue" evidence="1">
    <location>
        <position position="1"/>
    </location>
</feature>